<dbReference type="CDD" id="cd00165">
    <property type="entry name" value="S4"/>
    <property type="match status" value="1"/>
</dbReference>
<dbReference type="PANTHER" id="PTHR21600:SF44">
    <property type="entry name" value="RIBOSOMAL LARGE SUBUNIT PSEUDOURIDINE SYNTHASE D"/>
    <property type="match status" value="1"/>
</dbReference>
<evidence type="ECO:0000256" key="1">
    <source>
        <dbReference type="ARBA" id="ARBA00010876"/>
    </source>
</evidence>
<sequence>MAKNGRECISGTFSGVFAETFPTPLSGALSQPPSGSPLAGCPSRDSDGGQGPDQSADQGYAKGSAISSAGPTVRTLHVPDTAHGRRLDQVLHAAMGECSRNYLQQLIEAGAVRINGAIVTRPAHKVRALDEAAVELRPTPQSQSFTAEHAALDLVYEDEHLLVVHKPAGWVVHPAPGHWGGTLMNALLGYDERAFDLPRAGIVHRLDQDTSGLMVVARTRYAMDALVLAIAERRVHRQYIALAHGAWTGPARRRVDAAIGRDPRHRLRMAVLDAKRPGAKPAQTDIVALGSVAQGCLVRCTLHTGRTHQIRVHMASIGHPLVADSLYGGAPAAGMTRQALHADKLAFHHPITATPLAFHIPWPQDMVHAIEIWGLPYNDSAQIVH</sequence>
<accession>U5N9J7</accession>
<dbReference type="Pfam" id="PF00849">
    <property type="entry name" value="PseudoU_synth_2"/>
    <property type="match status" value="1"/>
</dbReference>
<evidence type="ECO:0000256" key="3">
    <source>
        <dbReference type="ARBA" id="ARBA00036882"/>
    </source>
</evidence>
<evidence type="ECO:0000256" key="7">
    <source>
        <dbReference type="SAM" id="MobiDB-lite"/>
    </source>
</evidence>
<feature type="region of interest" description="Disordered" evidence="7">
    <location>
        <begin position="24"/>
        <end position="81"/>
    </location>
</feature>
<dbReference type="PROSITE" id="PS50889">
    <property type="entry name" value="S4"/>
    <property type="match status" value="1"/>
</dbReference>
<dbReference type="InterPro" id="IPR002942">
    <property type="entry name" value="S4_RNA-bd"/>
</dbReference>
<dbReference type="InterPro" id="IPR006145">
    <property type="entry name" value="PsdUridine_synth_RsuA/RluA"/>
</dbReference>
<evidence type="ECO:0000256" key="5">
    <source>
        <dbReference type="PROSITE-ProRule" id="PRU00182"/>
    </source>
</evidence>
<dbReference type="KEGG" id="cbx:Cenrod_2010"/>
<comment type="function">
    <text evidence="6">Responsible for synthesis of pseudouridine from uracil.</text>
</comment>
<dbReference type="CDD" id="cd02869">
    <property type="entry name" value="PseudoU_synth_RluA_like"/>
    <property type="match status" value="1"/>
</dbReference>
<keyword evidence="5" id="KW-0694">RNA-binding</keyword>
<dbReference type="HOGENOM" id="CLU_016902_4_0_4"/>
<dbReference type="PATRIC" id="fig|946483.4.peg.2023"/>
<dbReference type="AlphaFoldDB" id="U5N9J7"/>
<keyword evidence="2 6" id="KW-0413">Isomerase</keyword>
<dbReference type="Gene3D" id="3.30.2350.10">
    <property type="entry name" value="Pseudouridine synthase"/>
    <property type="match status" value="1"/>
</dbReference>
<feature type="active site" evidence="4">
    <location>
        <position position="207"/>
    </location>
</feature>
<dbReference type="InterPro" id="IPR020103">
    <property type="entry name" value="PsdUridine_synth_cat_dom_sf"/>
</dbReference>
<protein>
    <recommendedName>
        <fullName evidence="6">Pseudouridine synthase</fullName>
        <ecNumber evidence="6">5.4.99.-</ecNumber>
    </recommendedName>
</protein>
<name>U5N9J7_9BURK</name>
<evidence type="ECO:0000313" key="9">
    <source>
        <dbReference type="EMBL" id="AGX88082.1"/>
    </source>
</evidence>
<evidence type="ECO:0000313" key="10">
    <source>
        <dbReference type="Proteomes" id="UP000017184"/>
    </source>
</evidence>
<dbReference type="EC" id="5.4.99.-" evidence="6"/>
<dbReference type="PANTHER" id="PTHR21600">
    <property type="entry name" value="MITOCHONDRIAL RNA PSEUDOURIDINE SYNTHASE"/>
    <property type="match status" value="1"/>
</dbReference>
<keyword evidence="10" id="KW-1185">Reference proteome</keyword>
<feature type="domain" description="RNA-binding S4" evidence="8">
    <location>
        <begin position="85"/>
        <end position="151"/>
    </location>
</feature>
<reference evidence="9 10" key="1">
    <citation type="journal article" date="2013" name="Genome Biol.">
        <title>Genomic analysis reveals key aspects of prokaryotic symbiosis in the phototrophic consortium "Chlorochromatium aggregatum".</title>
        <authorList>
            <person name="Liu Z."/>
            <person name="Muller J."/>
            <person name="Li T."/>
            <person name="Alvey R.M."/>
            <person name="Vogl K."/>
            <person name="Frigaard N.U."/>
            <person name="Rockwell N.C."/>
            <person name="Boyd E.S."/>
            <person name="Tomsho L.P."/>
            <person name="Schuster S.C."/>
            <person name="Henke P."/>
            <person name="Rohde M."/>
            <person name="Overmann J."/>
            <person name="Bryant D.A."/>
        </authorList>
    </citation>
    <scope>NUCLEOTIDE SEQUENCE [LARGE SCALE GENOMIC DNA]</scope>
    <source>
        <strain evidence="9">CR</strain>
    </source>
</reference>
<comment type="catalytic activity">
    <reaction evidence="3">
        <text>uridine(1911/1915/1917) in 23S rRNA = pseudouridine(1911/1915/1917) in 23S rRNA</text>
        <dbReference type="Rhea" id="RHEA:42524"/>
        <dbReference type="Rhea" id="RHEA-COMP:10097"/>
        <dbReference type="Rhea" id="RHEA-COMP:10098"/>
        <dbReference type="ChEBI" id="CHEBI:65314"/>
        <dbReference type="ChEBI" id="CHEBI:65315"/>
        <dbReference type="EC" id="5.4.99.23"/>
    </reaction>
</comment>
<dbReference type="PROSITE" id="PS01129">
    <property type="entry name" value="PSI_RLU"/>
    <property type="match status" value="1"/>
</dbReference>
<dbReference type="SMART" id="SM00363">
    <property type="entry name" value="S4"/>
    <property type="match status" value="1"/>
</dbReference>
<evidence type="ECO:0000256" key="6">
    <source>
        <dbReference type="RuleBase" id="RU362028"/>
    </source>
</evidence>
<dbReference type="Pfam" id="PF01479">
    <property type="entry name" value="S4"/>
    <property type="match status" value="1"/>
</dbReference>
<dbReference type="eggNOG" id="COG0564">
    <property type="taxonomic scope" value="Bacteria"/>
</dbReference>
<evidence type="ECO:0000256" key="4">
    <source>
        <dbReference type="PIRSR" id="PIRSR606225-1"/>
    </source>
</evidence>
<dbReference type="SUPFAM" id="SSF55174">
    <property type="entry name" value="Alpha-L RNA-binding motif"/>
    <property type="match status" value="1"/>
</dbReference>
<dbReference type="EMBL" id="CP004885">
    <property type="protein sequence ID" value="AGX88082.1"/>
    <property type="molecule type" value="Genomic_DNA"/>
</dbReference>
<dbReference type="Proteomes" id="UP000017184">
    <property type="component" value="Chromosome"/>
</dbReference>
<organism evidence="9 10">
    <name type="scientific">Candidatus Symbiobacter mobilis CR</name>
    <dbReference type="NCBI Taxonomy" id="946483"/>
    <lineage>
        <taxon>Bacteria</taxon>
        <taxon>Pseudomonadati</taxon>
        <taxon>Pseudomonadota</taxon>
        <taxon>Betaproteobacteria</taxon>
        <taxon>Burkholderiales</taxon>
        <taxon>Comamonadaceae</taxon>
    </lineage>
</organism>
<dbReference type="STRING" id="946483.Cenrod_2010"/>
<proteinExistence type="inferred from homology"/>
<dbReference type="GO" id="GO:0000455">
    <property type="term" value="P:enzyme-directed rRNA pseudouridine synthesis"/>
    <property type="evidence" value="ECO:0007669"/>
    <property type="project" value="TreeGrafter"/>
</dbReference>
<dbReference type="SUPFAM" id="SSF55120">
    <property type="entry name" value="Pseudouridine synthase"/>
    <property type="match status" value="1"/>
</dbReference>
<dbReference type="GO" id="GO:0160140">
    <property type="term" value="F:23S rRNA pseudouridine(1911/1915/1917) synthase activity"/>
    <property type="evidence" value="ECO:0007669"/>
    <property type="project" value="UniProtKB-EC"/>
</dbReference>
<evidence type="ECO:0000256" key="2">
    <source>
        <dbReference type="ARBA" id="ARBA00023235"/>
    </source>
</evidence>
<dbReference type="NCBIfam" id="TIGR00005">
    <property type="entry name" value="rluA_subfam"/>
    <property type="match status" value="1"/>
</dbReference>
<dbReference type="InterPro" id="IPR050188">
    <property type="entry name" value="RluA_PseudoU_synthase"/>
</dbReference>
<gene>
    <name evidence="9" type="primary">rluD</name>
    <name evidence="9" type="ORF">Cenrod_2010</name>
</gene>
<dbReference type="Gene3D" id="3.10.290.10">
    <property type="entry name" value="RNA-binding S4 domain"/>
    <property type="match status" value="1"/>
</dbReference>
<dbReference type="InterPro" id="IPR036986">
    <property type="entry name" value="S4_RNA-bd_sf"/>
</dbReference>
<comment type="catalytic activity">
    <reaction evidence="6">
        <text>a uridine in RNA = a pseudouridine in RNA</text>
        <dbReference type="Rhea" id="RHEA:48348"/>
        <dbReference type="Rhea" id="RHEA-COMP:12068"/>
        <dbReference type="Rhea" id="RHEA-COMP:12069"/>
        <dbReference type="ChEBI" id="CHEBI:65314"/>
        <dbReference type="ChEBI" id="CHEBI:65315"/>
    </reaction>
</comment>
<dbReference type="InterPro" id="IPR006224">
    <property type="entry name" value="PsdUridine_synth_RluA-like_CS"/>
</dbReference>
<evidence type="ECO:0000259" key="8">
    <source>
        <dbReference type="SMART" id="SM00363"/>
    </source>
</evidence>
<dbReference type="InterPro" id="IPR006225">
    <property type="entry name" value="PsdUridine_synth_RluC/D"/>
</dbReference>
<comment type="similarity">
    <text evidence="1 6">Belongs to the pseudouridine synthase RluA family.</text>
</comment>
<dbReference type="GO" id="GO:0003723">
    <property type="term" value="F:RNA binding"/>
    <property type="evidence" value="ECO:0007669"/>
    <property type="project" value="UniProtKB-KW"/>
</dbReference>